<dbReference type="SUPFAM" id="SSF47954">
    <property type="entry name" value="Cyclin-like"/>
    <property type="match status" value="1"/>
</dbReference>
<feature type="domain" description="Cyclin N-terminal" evidence="8">
    <location>
        <begin position="122"/>
        <end position="173"/>
    </location>
</feature>
<evidence type="ECO:0000256" key="4">
    <source>
        <dbReference type="ARBA" id="ARBA00023127"/>
    </source>
</evidence>
<dbReference type="Pfam" id="PF00134">
    <property type="entry name" value="Cyclin_N"/>
    <property type="match status" value="1"/>
</dbReference>
<proteinExistence type="inferred from homology"/>
<dbReference type="InterPro" id="IPR036915">
    <property type="entry name" value="Cyclin-like_sf"/>
</dbReference>
<dbReference type="EMBL" id="VOIH02000008">
    <property type="protein sequence ID" value="KAF3439222.1"/>
    <property type="molecule type" value="Genomic_DNA"/>
</dbReference>
<dbReference type="PANTHER" id="PTHR10177">
    <property type="entry name" value="CYCLINS"/>
    <property type="match status" value="1"/>
</dbReference>
<organism evidence="10 11">
    <name type="scientific">Rhamnella rubrinervis</name>
    <dbReference type="NCBI Taxonomy" id="2594499"/>
    <lineage>
        <taxon>Eukaryota</taxon>
        <taxon>Viridiplantae</taxon>
        <taxon>Streptophyta</taxon>
        <taxon>Embryophyta</taxon>
        <taxon>Tracheophyta</taxon>
        <taxon>Spermatophyta</taxon>
        <taxon>Magnoliopsida</taxon>
        <taxon>eudicotyledons</taxon>
        <taxon>Gunneridae</taxon>
        <taxon>Pentapetalae</taxon>
        <taxon>rosids</taxon>
        <taxon>fabids</taxon>
        <taxon>Rosales</taxon>
        <taxon>Rhamnaceae</taxon>
        <taxon>rhamnoid group</taxon>
        <taxon>Rhamneae</taxon>
        <taxon>Rhamnella</taxon>
    </lineage>
</organism>
<feature type="region of interest" description="Disordered" evidence="7">
    <location>
        <begin position="1"/>
        <end position="41"/>
    </location>
</feature>
<keyword evidence="5" id="KW-0131">Cell cycle</keyword>
<evidence type="ECO:0000256" key="6">
    <source>
        <dbReference type="ARBA" id="ARBA00032263"/>
    </source>
</evidence>
<evidence type="ECO:0000259" key="8">
    <source>
        <dbReference type="Pfam" id="PF00134"/>
    </source>
</evidence>
<comment type="subunit">
    <text evidence="2">Interacts with the CDC2 protein kinase to form a serine/threonine kinase holoenzyme complex also known as maturation promoting factor (MPF). The cyclin subunit imparts substrate specificity to the complex.</text>
</comment>
<gene>
    <name evidence="10" type="ORF">FNV43_RR17497</name>
</gene>
<dbReference type="Pfam" id="PF02984">
    <property type="entry name" value="Cyclin_C"/>
    <property type="match status" value="1"/>
</dbReference>
<evidence type="ECO:0000256" key="3">
    <source>
        <dbReference type="ARBA" id="ARBA00022618"/>
    </source>
</evidence>
<keyword evidence="4" id="KW-0195">Cyclin</keyword>
<dbReference type="GO" id="GO:0051301">
    <property type="term" value="P:cell division"/>
    <property type="evidence" value="ECO:0007669"/>
    <property type="project" value="UniProtKB-KW"/>
</dbReference>
<evidence type="ECO:0000259" key="9">
    <source>
        <dbReference type="Pfam" id="PF02984"/>
    </source>
</evidence>
<feature type="region of interest" description="Disordered" evidence="7">
    <location>
        <begin position="269"/>
        <end position="293"/>
    </location>
</feature>
<evidence type="ECO:0000256" key="7">
    <source>
        <dbReference type="SAM" id="MobiDB-lite"/>
    </source>
</evidence>
<reference evidence="10" key="1">
    <citation type="submission" date="2020-03" db="EMBL/GenBank/DDBJ databases">
        <title>A high-quality chromosome-level genome assembly of a woody plant with both climbing and erect habits, Rhamnella rubrinervis.</title>
        <authorList>
            <person name="Lu Z."/>
            <person name="Yang Y."/>
            <person name="Zhu X."/>
            <person name="Sun Y."/>
        </authorList>
    </citation>
    <scope>NUCLEOTIDE SEQUENCE</scope>
    <source>
        <strain evidence="10">BYM</strain>
        <tissue evidence="10">Leaf</tissue>
    </source>
</reference>
<accession>A0A8K0E9J1</accession>
<feature type="compositionally biased region" description="Low complexity" evidence="7">
    <location>
        <begin position="8"/>
        <end position="18"/>
    </location>
</feature>
<protein>
    <recommendedName>
        <fullName evidence="6">B-like cyclin</fullName>
    </recommendedName>
</protein>
<dbReference type="InterPro" id="IPR004367">
    <property type="entry name" value="Cyclin_C-dom"/>
</dbReference>
<dbReference type="OrthoDB" id="5590282at2759"/>
<dbReference type="InterPro" id="IPR006671">
    <property type="entry name" value="Cyclin_N"/>
</dbReference>
<keyword evidence="3" id="KW-0132">Cell division</keyword>
<comment type="caution">
    <text evidence="10">The sequence shown here is derived from an EMBL/GenBank/DDBJ whole genome shotgun (WGS) entry which is preliminary data.</text>
</comment>
<dbReference type="AlphaFoldDB" id="A0A8K0E9J1"/>
<evidence type="ECO:0000313" key="11">
    <source>
        <dbReference type="Proteomes" id="UP000796880"/>
    </source>
</evidence>
<dbReference type="Proteomes" id="UP000796880">
    <property type="component" value="Unassembled WGS sequence"/>
</dbReference>
<sequence length="293" mass="32897">MADNPGTSTSESSDRSASLMECKESLASWSDDPDPPTTSELQRNIGIGIQEPSVNGIRSESWLNFPMLSDERVKEMVEKESEHLPKFDYLYRLENGELDMKARNKSFDWISKGNPAWAPALSALCCLLLAAKAEESKKLRVKDFQLIPCEYHFSAYTIRRVERIVVNKLGWRMLPITPCSYIDYFLSKINDDQCPSKSSISEAFELILRSIQGIQFLQCRPSEIAAAVALYVSGERQAASNINKAMSGFEQEVKARALNCLQMIKALESHSDPDDDDGDDEPESSDESLDIFC</sequence>
<evidence type="ECO:0000256" key="2">
    <source>
        <dbReference type="ARBA" id="ARBA00011177"/>
    </source>
</evidence>
<comment type="similarity">
    <text evidence="1">Belongs to the cyclin family. Cyclin D subfamily.</text>
</comment>
<keyword evidence="11" id="KW-1185">Reference proteome</keyword>
<feature type="compositionally biased region" description="Acidic residues" evidence="7">
    <location>
        <begin position="273"/>
        <end position="293"/>
    </location>
</feature>
<evidence type="ECO:0000256" key="5">
    <source>
        <dbReference type="ARBA" id="ARBA00023306"/>
    </source>
</evidence>
<evidence type="ECO:0000313" key="10">
    <source>
        <dbReference type="EMBL" id="KAF3439222.1"/>
    </source>
</evidence>
<dbReference type="Gene3D" id="1.10.472.10">
    <property type="entry name" value="Cyclin-like"/>
    <property type="match status" value="1"/>
</dbReference>
<dbReference type="FunFam" id="1.10.472.10:FF:000040">
    <property type="entry name" value="D6-type cyclin"/>
    <property type="match status" value="1"/>
</dbReference>
<feature type="domain" description="Cyclin C-terminal" evidence="9">
    <location>
        <begin position="176"/>
        <end position="267"/>
    </location>
</feature>
<dbReference type="CDD" id="cd20544">
    <property type="entry name" value="CYCLIN_AtCycD-like_rpt2"/>
    <property type="match status" value="1"/>
</dbReference>
<dbReference type="InterPro" id="IPR039361">
    <property type="entry name" value="Cyclin"/>
</dbReference>
<evidence type="ECO:0000256" key="1">
    <source>
        <dbReference type="ARBA" id="ARBA00009065"/>
    </source>
</evidence>
<name>A0A8K0E9J1_9ROSA</name>